<protein>
    <submittedName>
        <fullName evidence="3">Xaa-Pro dipeptidase</fullName>
    </submittedName>
</protein>
<feature type="domain" description="Creatinase N-terminal" evidence="2">
    <location>
        <begin position="18"/>
        <end position="152"/>
    </location>
</feature>
<sequence length="384" mass="42014">MSTDYDRLPFQPQEYLARRDSLRKLMAERGIDACVLNSAENMYYLTGFGSLAYGATSLIVRADGKAIWVMRLTELSNIRALKGKIWADEGVGVRDGQDYTAVLERTLADFVPAKATIAVEYATVQTALRGFVRAKDDAVLNASGLVEQLRRIKSPAEIDLLRKAGQIAAQSCRDGFEALHEGMTDTELAAVVTNSMLANGSHRPVKMANVCAGPRTARAHVTWCGAPISRGELVNIEPAASIHDYHTPIFRFYSIGEPVDRVRRMFEVCKEALDEGFARVRPGMTSHEAARIFEGVIESRGFAEWMVTRPAYSIGASFPPGWGEDDVMAIRRHHDVVLEEGMCFHVTPCLYEDGIGCVGASMPAVLTAGGFESLSGDEAIFGVK</sequence>
<keyword evidence="4" id="KW-1185">Reference proteome</keyword>
<dbReference type="PANTHER" id="PTHR46112:SF2">
    <property type="entry name" value="XAA-PRO AMINOPEPTIDASE P-RELATED"/>
    <property type="match status" value="1"/>
</dbReference>
<dbReference type="Pfam" id="PF01321">
    <property type="entry name" value="Creatinase_N"/>
    <property type="match status" value="1"/>
</dbReference>
<dbReference type="InterPro" id="IPR036005">
    <property type="entry name" value="Creatinase/aminopeptidase-like"/>
</dbReference>
<evidence type="ECO:0000259" key="1">
    <source>
        <dbReference type="Pfam" id="PF00557"/>
    </source>
</evidence>
<accession>A0A1C3UC30</accession>
<dbReference type="Gene3D" id="3.40.350.10">
    <property type="entry name" value="Creatinase/prolidase N-terminal domain"/>
    <property type="match status" value="1"/>
</dbReference>
<dbReference type="InterPro" id="IPR000994">
    <property type="entry name" value="Pept_M24"/>
</dbReference>
<evidence type="ECO:0000313" key="4">
    <source>
        <dbReference type="Proteomes" id="UP000199435"/>
    </source>
</evidence>
<dbReference type="STRING" id="411945.GA0061102_1002308"/>
<dbReference type="InterPro" id="IPR000587">
    <property type="entry name" value="Creatinase_N"/>
</dbReference>
<evidence type="ECO:0000313" key="3">
    <source>
        <dbReference type="EMBL" id="SCB12907.1"/>
    </source>
</evidence>
<dbReference type="Pfam" id="PF00557">
    <property type="entry name" value="Peptidase_M24"/>
    <property type="match status" value="1"/>
</dbReference>
<organism evidence="3 4">
    <name type="scientific">Rhizobium miluonense</name>
    <dbReference type="NCBI Taxonomy" id="411945"/>
    <lineage>
        <taxon>Bacteria</taxon>
        <taxon>Pseudomonadati</taxon>
        <taxon>Pseudomonadota</taxon>
        <taxon>Alphaproteobacteria</taxon>
        <taxon>Hyphomicrobiales</taxon>
        <taxon>Rhizobiaceae</taxon>
        <taxon>Rhizobium/Agrobacterium group</taxon>
        <taxon>Rhizobium</taxon>
    </lineage>
</organism>
<dbReference type="InterPro" id="IPR050659">
    <property type="entry name" value="Peptidase_M24B"/>
</dbReference>
<dbReference type="SUPFAM" id="SSF55920">
    <property type="entry name" value="Creatinase/aminopeptidase"/>
    <property type="match status" value="1"/>
</dbReference>
<dbReference type="AlphaFoldDB" id="A0A1C3UC30"/>
<dbReference type="CDD" id="cd01066">
    <property type="entry name" value="APP_MetAP"/>
    <property type="match status" value="1"/>
</dbReference>
<name>A0A1C3UC30_9HYPH</name>
<dbReference type="Proteomes" id="UP000199435">
    <property type="component" value="Unassembled WGS sequence"/>
</dbReference>
<dbReference type="EMBL" id="FMAH01000002">
    <property type="protein sequence ID" value="SCB12907.1"/>
    <property type="molecule type" value="Genomic_DNA"/>
</dbReference>
<proteinExistence type="predicted"/>
<dbReference type="PANTHER" id="PTHR46112">
    <property type="entry name" value="AMINOPEPTIDASE"/>
    <property type="match status" value="1"/>
</dbReference>
<dbReference type="InterPro" id="IPR029149">
    <property type="entry name" value="Creatin/AminoP/Spt16_N"/>
</dbReference>
<gene>
    <name evidence="3" type="ORF">GA0061102_1002308</name>
</gene>
<reference evidence="4" key="1">
    <citation type="submission" date="2016-08" db="EMBL/GenBank/DDBJ databases">
        <authorList>
            <person name="Varghese N."/>
            <person name="Submissions Spin"/>
        </authorList>
    </citation>
    <scope>NUCLEOTIDE SEQUENCE [LARGE SCALE GENOMIC DNA]</scope>
    <source>
        <strain evidence="4">HAMBI 2971</strain>
    </source>
</reference>
<evidence type="ECO:0000259" key="2">
    <source>
        <dbReference type="Pfam" id="PF01321"/>
    </source>
</evidence>
<dbReference type="Gene3D" id="3.90.230.10">
    <property type="entry name" value="Creatinase/methionine aminopeptidase superfamily"/>
    <property type="match status" value="1"/>
</dbReference>
<dbReference type="OrthoDB" id="9761809at2"/>
<feature type="domain" description="Peptidase M24" evidence="1">
    <location>
        <begin position="160"/>
        <end position="358"/>
    </location>
</feature>
<dbReference type="SUPFAM" id="SSF53092">
    <property type="entry name" value="Creatinase/prolidase N-terminal domain"/>
    <property type="match status" value="1"/>
</dbReference>